<organism evidence="2 3">
    <name type="scientific">Acinetobacter seifertii</name>
    <dbReference type="NCBI Taxonomy" id="1530123"/>
    <lineage>
        <taxon>Bacteria</taxon>
        <taxon>Pseudomonadati</taxon>
        <taxon>Pseudomonadota</taxon>
        <taxon>Gammaproteobacteria</taxon>
        <taxon>Moraxellales</taxon>
        <taxon>Moraxellaceae</taxon>
        <taxon>Acinetobacter</taxon>
        <taxon>Acinetobacter calcoaceticus/baumannii complex</taxon>
    </lineage>
</organism>
<dbReference type="RefSeq" id="WP_134263381.1">
    <property type="nucleotide sequence ID" value="NZ_SNSA01000009.1"/>
</dbReference>
<comment type="caution">
    <text evidence="2">The sequence shown here is derived from an EMBL/GenBank/DDBJ whole genome shotgun (WGS) entry which is preliminary data.</text>
</comment>
<dbReference type="Proteomes" id="UP000297445">
    <property type="component" value="Unassembled WGS sequence"/>
</dbReference>
<reference evidence="2 3" key="1">
    <citation type="submission" date="2019-03" db="EMBL/GenBank/DDBJ databases">
        <title>Draft genome sequence of an environmental Acinetobacter seifertii from Brazil.</title>
        <authorList>
            <person name="Furlan J.P.R."/>
            <person name="Stehling E.G."/>
        </authorList>
    </citation>
    <scope>NUCLEOTIDE SEQUENCE [LARGE SCALE GENOMIC DNA]</scope>
    <source>
        <strain evidence="2 3">SAb133</strain>
    </source>
</reference>
<evidence type="ECO:0000313" key="3">
    <source>
        <dbReference type="Proteomes" id="UP000297445"/>
    </source>
</evidence>
<dbReference type="EMBL" id="SNSA01000009">
    <property type="protein sequence ID" value="TEU25690.1"/>
    <property type="molecule type" value="Genomic_DNA"/>
</dbReference>
<feature type="domain" description="Knr4/Smi1-like" evidence="1">
    <location>
        <begin position="10"/>
        <end position="108"/>
    </location>
</feature>
<dbReference type="Gene3D" id="3.40.1580.10">
    <property type="entry name" value="SMI1/KNR4-like"/>
    <property type="match status" value="1"/>
</dbReference>
<evidence type="ECO:0000313" key="2">
    <source>
        <dbReference type="EMBL" id="TEU25690.1"/>
    </source>
</evidence>
<protein>
    <submittedName>
        <fullName evidence="2">SMI1/KNR4 family protein</fullName>
    </submittedName>
</protein>
<gene>
    <name evidence="2" type="ORF">E2R16_16305</name>
</gene>
<dbReference type="AlphaFoldDB" id="A0A5E9PD84"/>
<dbReference type="InterPro" id="IPR018958">
    <property type="entry name" value="Knr4/Smi1-like_dom"/>
</dbReference>
<name>A0A5E9PD84_9GAMM</name>
<sequence length="131" mass="14932">MPLLNELKIKIESDFHRPLPDIYFQLLEFSDGILFESGVVIYSSNEVFERNQTFEVQKYAGDYLAIGDDSGGMSILIPFRGEGVFVVDQGSMDPNDMSKISDSLMNWFKAGCKFNCSRMNFKWDINSFKSA</sequence>
<evidence type="ECO:0000259" key="1">
    <source>
        <dbReference type="Pfam" id="PF09346"/>
    </source>
</evidence>
<dbReference type="SUPFAM" id="SSF160631">
    <property type="entry name" value="SMI1/KNR4-like"/>
    <property type="match status" value="1"/>
</dbReference>
<dbReference type="Pfam" id="PF09346">
    <property type="entry name" value="SMI1_KNR4"/>
    <property type="match status" value="1"/>
</dbReference>
<accession>A0A5E9PD84</accession>
<dbReference type="InterPro" id="IPR037883">
    <property type="entry name" value="Knr4/Smi1-like_sf"/>
</dbReference>
<proteinExistence type="predicted"/>